<comment type="caution">
    <text evidence="1">The sequence shown here is derived from an EMBL/GenBank/DDBJ whole genome shotgun (WGS) entry which is preliminary data.</text>
</comment>
<name>A0ACC1YJI9_MELAZ</name>
<evidence type="ECO:0000313" key="2">
    <source>
        <dbReference type="Proteomes" id="UP001164539"/>
    </source>
</evidence>
<protein>
    <submittedName>
        <fullName evidence="1">Glycosyltransferase</fullName>
    </submittedName>
</protein>
<organism evidence="1 2">
    <name type="scientific">Melia azedarach</name>
    <name type="common">Chinaberry tree</name>
    <dbReference type="NCBI Taxonomy" id="155640"/>
    <lineage>
        <taxon>Eukaryota</taxon>
        <taxon>Viridiplantae</taxon>
        <taxon>Streptophyta</taxon>
        <taxon>Embryophyta</taxon>
        <taxon>Tracheophyta</taxon>
        <taxon>Spermatophyta</taxon>
        <taxon>Magnoliopsida</taxon>
        <taxon>eudicotyledons</taxon>
        <taxon>Gunneridae</taxon>
        <taxon>Pentapetalae</taxon>
        <taxon>rosids</taxon>
        <taxon>malvids</taxon>
        <taxon>Sapindales</taxon>
        <taxon>Meliaceae</taxon>
        <taxon>Melia</taxon>
    </lineage>
</organism>
<evidence type="ECO:0000313" key="1">
    <source>
        <dbReference type="EMBL" id="KAJ4723641.1"/>
    </source>
</evidence>
<keyword evidence="2" id="KW-1185">Reference proteome</keyword>
<dbReference type="Proteomes" id="UP001164539">
    <property type="component" value="Chromosome 3"/>
</dbReference>
<proteinExistence type="predicted"/>
<sequence length="489" mass="54755">MDADDAEANQQLHFALFPLMAQGHMIPMIDIAKLLAQRGVIITIFTTPLNAARFKATLDRAIKSGLQIQILQLQFPCVEAGLPEGCENVDMVPSLDLVSNYFAATDMLQEQAGKLFGELKPQPNCIISDINLPYTNHIAGKYNIPRISFHGVGCFCFICFNNLQSSKIPESITSDSEYFAIPGLPDKVEFTKPQVTSLNQQMKAINEKIHLAELSSYGVIINSFEELEPAYVTEYKKIKQDRVWCIGPVSLQNRDYLDKAERGNKASVDEPKCLVNWLDSKNPSSVIYACLGSLCNLIPSQMIELGLGLEAWNRPFIWVIRDVETSEELQKWVIEDGFEERIKGRGLLIWGWAPQVLILSHPSVGGFLTHCGWNSTLEGISAGLPLLTWPLFGDQFVNEKFIVQILKVGVRVGVEKPTCWVEEQSGVLVKRDDVKNAVGRLMDGGKEGEERRERARELRKMAKLAVQEGGSSHRNITLLLEDIIKQRRA</sequence>
<accession>A0ACC1YJI9</accession>
<reference evidence="1 2" key="1">
    <citation type="journal article" date="2023" name="Science">
        <title>Complex scaffold remodeling in plant triterpene biosynthesis.</title>
        <authorList>
            <person name="De La Pena R."/>
            <person name="Hodgson H."/>
            <person name="Liu J.C."/>
            <person name="Stephenson M.J."/>
            <person name="Martin A.C."/>
            <person name="Owen C."/>
            <person name="Harkess A."/>
            <person name="Leebens-Mack J."/>
            <person name="Jimenez L.E."/>
            <person name="Osbourn A."/>
            <person name="Sattely E.S."/>
        </authorList>
    </citation>
    <scope>NUCLEOTIDE SEQUENCE [LARGE SCALE GENOMIC DNA]</scope>
    <source>
        <strain evidence="2">cv. JPN11</strain>
        <tissue evidence="1">Leaf</tissue>
    </source>
</reference>
<dbReference type="EMBL" id="CM051396">
    <property type="protein sequence ID" value="KAJ4723641.1"/>
    <property type="molecule type" value="Genomic_DNA"/>
</dbReference>
<gene>
    <name evidence="1" type="ORF">OWV82_006987</name>
</gene>